<reference evidence="2 3" key="1">
    <citation type="submission" date="2015-04" db="EMBL/GenBank/DDBJ databases">
        <title>Complete genome sequence of Schizopora paradoxa KUC8140, a cosmopolitan wood degrader in East Asia.</title>
        <authorList>
            <consortium name="DOE Joint Genome Institute"/>
            <person name="Min B."/>
            <person name="Park H."/>
            <person name="Jang Y."/>
            <person name="Kim J.-J."/>
            <person name="Kim K.H."/>
            <person name="Pangilinan J."/>
            <person name="Lipzen A."/>
            <person name="Riley R."/>
            <person name="Grigoriev I.V."/>
            <person name="Spatafora J.W."/>
            <person name="Choi I.-G."/>
        </authorList>
    </citation>
    <scope>NUCLEOTIDE SEQUENCE [LARGE SCALE GENOMIC DNA]</scope>
    <source>
        <strain evidence="2 3">KUC8140</strain>
    </source>
</reference>
<dbReference type="STRING" id="27342.A0A0H2RKD5"/>
<evidence type="ECO:0000313" key="3">
    <source>
        <dbReference type="Proteomes" id="UP000053477"/>
    </source>
</evidence>
<feature type="transmembrane region" description="Helical" evidence="1">
    <location>
        <begin position="108"/>
        <end position="128"/>
    </location>
</feature>
<feature type="transmembrane region" description="Helical" evidence="1">
    <location>
        <begin position="74"/>
        <end position="96"/>
    </location>
</feature>
<keyword evidence="1" id="KW-0472">Membrane</keyword>
<dbReference type="EMBL" id="KQ085979">
    <property type="protein sequence ID" value="KLO12344.1"/>
    <property type="molecule type" value="Genomic_DNA"/>
</dbReference>
<dbReference type="InParanoid" id="A0A0H2RKD5"/>
<sequence>MNVDAGHPAPYLPKPIANLKLINQKRTLELYVPPYPYLTAIPEGGAVRQALSWDLITHVDAEISIIAGRLSLPVFIYFISRIFTLSGVVTAVIFSTGSQVSCEAASKANMILFLLGHLATLLLFFLRVRAVFYKRPWTQSFFFLLWFATAATCFLLLFYVKGNEVELHTVSDAINNIIKNNGDDTNADSSSSKFITFLSSSHICIQSGYKPICAVCLLTTFLNDTAVFLAVSLQLMSNFPDEDTMSHFDRLKCLVWKRKVSLPTIARTLLRGGQQYYLVSLVATVGMIIMTFLPSVHPVMKSNIAAPYATLVNIMACKVFRDVKLGRHNSNDIATSTGVKFAEYDSRESSTSLPTLVPAPGQFHSSSHAHSSMTSTISIMVETLITTDAEPIELENPAKAYISSSQLRKYLVEDN</sequence>
<keyword evidence="3" id="KW-1185">Reference proteome</keyword>
<dbReference type="AlphaFoldDB" id="A0A0H2RKD5"/>
<evidence type="ECO:0000256" key="1">
    <source>
        <dbReference type="SAM" id="Phobius"/>
    </source>
</evidence>
<feature type="transmembrane region" description="Helical" evidence="1">
    <location>
        <begin position="140"/>
        <end position="160"/>
    </location>
</feature>
<feature type="transmembrane region" description="Helical" evidence="1">
    <location>
        <begin position="276"/>
        <end position="293"/>
    </location>
</feature>
<evidence type="ECO:0000313" key="2">
    <source>
        <dbReference type="EMBL" id="KLO12344.1"/>
    </source>
</evidence>
<keyword evidence="1" id="KW-0812">Transmembrane</keyword>
<protein>
    <submittedName>
        <fullName evidence="2">Uncharacterized protein</fullName>
    </submittedName>
</protein>
<proteinExistence type="predicted"/>
<organism evidence="2 3">
    <name type="scientific">Schizopora paradoxa</name>
    <dbReference type="NCBI Taxonomy" id="27342"/>
    <lineage>
        <taxon>Eukaryota</taxon>
        <taxon>Fungi</taxon>
        <taxon>Dikarya</taxon>
        <taxon>Basidiomycota</taxon>
        <taxon>Agaricomycotina</taxon>
        <taxon>Agaricomycetes</taxon>
        <taxon>Hymenochaetales</taxon>
        <taxon>Schizoporaceae</taxon>
        <taxon>Schizopora</taxon>
    </lineage>
</organism>
<keyword evidence="1" id="KW-1133">Transmembrane helix</keyword>
<accession>A0A0H2RKD5</accession>
<name>A0A0H2RKD5_9AGAM</name>
<gene>
    <name evidence="2" type="ORF">SCHPADRAFT_998169</name>
</gene>
<dbReference type="OrthoDB" id="3038990at2759"/>
<dbReference type="Proteomes" id="UP000053477">
    <property type="component" value="Unassembled WGS sequence"/>
</dbReference>